<dbReference type="SUPFAM" id="SSF53300">
    <property type="entry name" value="vWA-like"/>
    <property type="match status" value="1"/>
</dbReference>
<keyword evidence="6" id="KW-1185">Reference proteome</keyword>
<sequence length="663" mass="74250">MLEPAFNVLPTSRLEAELQMPYLHEPGHVDMLYETNNDVPETRSRKTLQICRSCGAAIMDKCAVIQDQWACSFCNTYNPLQEKAPNTPYEVEISSFLPESSPLSVQNVLVLDLCVNGPIELESLKEVIIAKVSSCSPDASYGLITLNSGVVKVHSTSTECIFSADDSSTVSRAKKLDAQQFIDKFPPLNELWITSSQLIDAVNRLQPENYGNDQRPKRASGLAFFVASLYSHTPECPVSVTAFISGPCTVGPGKVVPKNKKFHIRQHYELDANRDKYFHFARSFYKQLVDKVEVRVFISNLDQVGVVELAPICIEIDQFDSFSDERFQKLALRWWPHEVSHNEIIVFAPKGLLIDGCFGLVSKLQPSQQTYSDTPCGVSGTNRWRSWSSRPSLSFSFQIGTWATKEDSLDIAPVHSVVQIKHSFVRSGKKFVKVDAAMILTTNANMSGAWSVPKSLNIPVALSCLMKQIAYSQLVKSKTHALDLQEWQTKIDKLAARHCKTLSKNYPKLVEFLYHLKWTALLQKRNTSPDEAAIYQHTILSQNREILELLCKPRVILFAGGAHSEVSALNEQMIQENEAMCVDFGTLVLVRYLKDGISLEKAQEMGHSIRATRNLPVSFEKTLVRGSQDRYFISKLIPEGNSNTDGLSLGEYNGVVRKLATCI</sequence>
<dbReference type="InterPro" id="IPR006896">
    <property type="entry name" value="Sec23/24_trunk_dom"/>
</dbReference>
<dbReference type="GO" id="GO:0030127">
    <property type="term" value="C:COPII vesicle coat"/>
    <property type="evidence" value="ECO:0007669"/>
    <property type="project" value="InterPro"/>
</dbReference>
<evidence type="ECO:0000256" key="1">
    <source>
        <dbReference type="ARBA" id="ARBA00009210"/>
    </source>
</evidence>
<dbReference type="EMBL" id="LT598480">
    <property type="protein sequence ID" value="SCV03404.1"/>
    <property type="molecule type" value="Genomic_DNA"/>
</dbReference>
<dbReference type="GO" id="GO:0070971">
    <property type="term" value="C:endoplasmic reticulum exit site"/>
    <property type="evidence" value="ECO:0007669"/>
    <property type="project" value="TreeGrafter"/>
</dbReference>
<keyword evidence="3" id="KW-0931">ER-Golgi transport</keyword>
<evidence type="ECO:0000259" key="4">
    <source>
        <dbReference type="Pfam" id="PF04811"/>
    </source>
</evidence>
<evidence type="ECO:0000256" key="3">
    <source>
        <dbReference type="RuleBase" id="RU365030"/>
    </source>
</evidence>
<dbReference type="InterPro" id="IPR037364">
    <property type="entry name" value="Sec23"/>
</dbReference>
<dbReference type="PANTHER" id="PTHR11141:SF0">
    <property type="entry name" value="PROTEIN TRANSPORT PROTEIN SEC23"/>
    <property type="match status" value="1"/>
</dbReference>
<dbReference type="PANTHER" id="PTHR11141">
    <property type="entry name" value="PROTEIN TRANSPORT PROTEIN SEC23"/>
    <property type="match status" value="1"/>
</dbReference>
<dbReference type="GO" id="GO:0006886">
    <property type="term" value="P:intracellular protein transport"/>
    <property type="evidence" value="ECO:0007669"/>
    <property type="project" value="InterPro"/>
</dbReference>
<keyword evidence="3" id="KW-0333">Golgi apparatus</keyword>
<dbReference type="Proteomes" id="UP000191144">
    <property type="component" value="Chromosome H"/>
</dbReference>
<comment type="function">
    <text evidence="3">Component of the coat protein complex II (COPII) which promotes the formation of transport vesicles from the endoplasmic reticulum (ER). The coat has two main functions, the physical deformation of the endoplasmic reticulum membrane into vesicles and the selection of cargo molecules.</text>
</comment>
<evidence type="ECO:0000256" key="2">
    <source>
        <dbReference type="ARBA" id="ARBA00022490"/>
    </source>
</evidence>
<dbReference type="GO" id="GO:0000139">
    <property type="term" value="C:Golgi membrane"/>
    <property type="evidence" value="ECO:0007669"/>
    <property type="project" value="UniProtKB-SubCell"/>
</dbReference>
<comment type="subcellular location">
    <subcellularLocation>
        <location evidence="3">Cytoplasm</location>
    </subcellularLocation>
    <subcellularLocation>
        <location evidence="3">Cytoplasmic vesicle</location>
        <location evidence="3">COPII-coated vesicle membrane</location>
        <topology evidence="3">Peripheral membrane protein</topology>
        <orientation evidence="3">Cytoplasmic side</orientation>
    </subcellularLocation>
    <subcellularLocation>
        <location evidence="3">Endoplasmic reticulum membrane</location>
        <topology evidence="3">Peripheral membrane protein</topology>
        <orientation evidence="3">Cytoplasmic side</orientation>
    </subcellularLocation>
    <subcellularLocation>
        <location evidence="3">Golgi apparatus membrane</location>
        <topology evidence="3">Peripheral membrane protein</topology>
        <orientation evidence="3">Cytoplasmic side</orientation>
    </subcellularLocation>
</comment>
<protein>
    <recommendedName>
        <fullName evidence="3">Protein transport protein SEC23</fullName>
    </recommendedName>
</protein>
<keyword evidence="3" id="KW-0968">Cytoplasmic vesicle</keyword>
<keyword evidence="3" id="KW-0653">Protein transport</keyword>
<dbReference type="InterPro" id="IPR036465">
    <property type="entry name" value="vWFA_dom_sf"/>
</dbReference>
<dbReference type="InterPro" id="IPR036175">
    <property type="entry name" value="Sec23/24_helical_dom_sf"/>
</dbReference>
<feature type="domain" description="Sec23/Sec24 trunk" evidence="4">
    <location>
        <begin position="109"/>
        <end position="312"/>
    </location>
</feature>
<evidence type="ECO:0000313" key="6">
    <source>
        <dbReference type="Proteomes" id="UP000191144"/>
    </source>
</evidence>
<dbReference type="GO" id="GO:0090110">
    <property type="term" value="P:COPII-coated vesicle cargo loading"/>
    <property type="evidence" value="ECO:0007669"/>
    <property type="project" value="TreeGrafter"/>
</dbReference>
<name>A0A1G4KG71_9SACH</name>
<keyword evidence="3" id="KW-0472">Membrane</keyword>
<dbReference type="Gene3D" id="1.20.120.730">
    <property type="entry name" value="Sec23/Sec24 helical domain"/>
    <property type="match status" value="1"/>
</dbReference>
<dbReference type="Pfam" id="PF04811">
    <property type="entry name" value="Sec23_trunk"/>
    <property type="match status" value="1"/>
</dbReference>
<dbReference type="InterPro" id="IPR036174">
    <property type="entry name" value="Znf_Sec23_Sec24_sf"/>
</dbReference>
<keyword evidence="3" id="KW-0256">Endoplasmic reticulum</keyword>
<accession>A0A1G4KG71</accession>
<dbReference type="GO" id="GO:0005789">
    <property type="term" value="C:endoplasmic reticulum membrane"/>
    <property type="evidence" value="ECO:0007669"/>
    <property type="project" value="UniProtKB-SubCell"/>
</dbReference>
<dbReference type="SUPFAM" id="SSF82919">
    <property type="entry name" value="Zn-finger domain of Sec23/24"/>
    <property type="match status" value="1"/>
</dbReference>
<keyword evidence="3" id="KW-0479">Metal-binding</keyword>
<organism evidence="5 6">
    <name type="scientific">Lachancea meyersii CBS 8951</name>
    <dbReference type="NCBI Taxonomy" id="1266667"/>
    <lineage>
        <taxon>Eukaryota</taxon>
        <taxon>Fungi</taxon>
        <taxon>Dikarya</taxon>
        <taxon>Ascomycota</taxon>
        <taxon>Saccharomycotina</taxon>
        <taxon>Saccharomycetes</taxon>
        <taxon>Saccharomycetales</taxon>
        <taxon>Saccharomycetaceae</taxon>
        <taxon>Lachancea</taxon>
    </lineage>
</organism>
<dbReference type="SUPFAM" id="SSF81811">
    <property type="entry name" value="Helical domain of Sec23/24"/>
    <property type="match status" value="1"/>
</dbReference>
<comment type="similarity">
    <text evidence="1 3">Belongs to the SEC23/SEC24 family. SEC23 subfamily.</text>
</comment>
<dbReference type="OrthoDB" id="10256289at2759"/>
<keyword evidence="2 3" id="KW-0963">Cytoplasm</keyword>
<dbReference type="SUPFAM" id="SSF81995">
    <property type="entry name" value="beta-sandwich domain of Sec23/24"/>
    <property type="match status" value="1"/>
</dbReference>
<dbReference type="Gene3D" id="3.40.50.410">
    <property type="entry name" value="von Willebrand factor, type A domain"/>
    <property type="match status" value="1"/>
</dbReference>
<dbReference type="GO" id="GO:0005096">
    <property type="term" value="F:GTPase activator activity"/>
    <property type="evidence" value="ECO:0007669"/>
    <property type="project" value="TreeGrafter"/>
</dbReference>
<keyword evidence="3" id="KW-0813">Transport</keyword>
<dbReference type="GO" id="GO:0008270">
    <property type="term" value="F:zinc ion binding"/>
    <property type="evidence" value="ECO:0007669"/>
    <property type="project" value="InterPro"/>
</dbReference>
<dbReference type="AlphaFoldDB" id="A0A1G4KG71"/>
<dbReference type="Gene3D" id="2.60.40.1670">
    <property type="entry name" value="beta-sandwich domain of Sec23/24"/>
    <property type="match status" value="1"/>
</dbReference>
<keyword evidence="3" id="KW-0862">Zinc</keyword>
<proteinExistence type="inferred from homology"/>
<reference evidence="6" key="1">
    <citation type="submission" date="2016-03" db="EMBL/GenBank/DDBJ databases">
        <authorList>
            <person name="Devillers Hugo."/>
        </authorList>
    </citation>
    <scope>NUCLEOTIDE SEQUENCE [LARGE SCALE GENOMIC DNA]</scope>
</reference>
<evidence type="ECO:0000313" key="5">
    <source>
        <dbReference type="EMBL" id="SCV03404.1"/>
    </source>
</evidence>
<gene>
    <name evidence="5" type="ORF">LAME_0H10154G</name>
</gene>